<keyword evidence="4" id="KW-0597">Phosphoprotein</keyword>
<organism evidence="10 11">
    <name type="scientific">Blautia argi</name>
    <dbReference type="NCBI Taxonomy" id="1912897"/>
    <lineage>
        <taxon>Bacteria</taxon>
        <taxon>Bacillati</taxon>
        <taxon>Bacillota</taxon>
        <taxon>Clostridia</taxon>
        <taxon>Lachnospirales</taxon>
        <taxon>Lachnospiraceae</taxon>
        <taxon>Blautia</taxon>
    </lineage>
</organism>
<evidence type="ECO:0000256" key="1">
    <source>
        <dbReference type="ARBA" id="ARBA00000085"/>
    </source>
</evidence>
<dbReference type="Gene3D" id="1.10.287.130">
    <property type="match status" value="1"/>
</dbReference>
<dbReference type="SUPFAM" id="SSF55874">
    <property type="entry name" value="ATPase domain of HSP90 chaperone/DNA topoisomerase II/histidine kinase"/>
    <property type="match status" value="1"/>
</dbReference>
<evidence type="ECO:0000256" key="4">
    <source>
        <dbReference type="ARBA" id="ARBA00022553"/>
    </source>
</evidence>
<dbReference type="PANTHER" id="PTHR45453">
    <property type="entry name" value="PHOSPHATE REGULON SENSOR PROTEIN PHOR"/>
    <property type="match status" value="1"/>
</dbReference>
<dbReference type="InterPro" id="IPR050351">
    <property type="entry name" value="BphY/WalK/GraS-like"/>
</dbReference>
<dbReference type="OrthoDB" id="9773956at2"/>
<dbReference type="SMART" id="SM00388">
    <property type="entry name" value="HisKA"/>
    <property type="match status" value="1"/>
</dbReference>
<dbReference type="InterPro" id="IPR036097">
    <property type="entry name" value="HisK_dim/P_sf"/>
</dbReference>
<dbReference type="KEGG" id="blau:DQQ01_04525"/>
<keyword evidence="5" id="KW-0808">Transferase</keyword>
<accession>A0A2Z4U939</accession>
<dbReference type="AlphaFoldDB" id="A0A2Z4U939"/>
<dbReference type="PANTHER" id="PTHR45453:SF1">
    <property type="entry name" value="PHOSPHATE REGULON SENSOR PROTEIN PHOR"/>
    <property type="match status" value="1"/>
</dbReference>
<dbReference type="Pfam" id="PF02518">
    <property type="entry name" value="HATPase_c"/>
    <property type="match status" value="1"/>
</dbReference>
<keyword evidence="8" id="KW-0472">Membrane</keyword>
<dbReference type="CDD" id="cd00075">
    <property type="entry name" value="HATPase"/>
    <property type="match status" value="1"/>
</dbReference>
<feature type="domain" description="Histidine kinase" evidence="9">
    <location>
        <begin position="91"/>
        <end position="305"/>
    </location>
</feature>
<evidence type="ECO:0000256" key="5">
    <source>
        <dbReference type="ARBA" id="ARBA00022679"/>
    </source>
</evidence>
<gene>
    <name evidence="10" type="ORF">DQQ01_04525</name>
</gene>
<evidence type="ECO:0000313" key="11">
    <source>
        <dbReference type="Proteomes" id="UP000250003"/>
    </source>
</evidence>
<evidence type="ECO:0000259" key="9">
    <source>
        <dbReference type="PROSITE" id="PS50109"/>
    </source>
</evidence>
<evidence type="ECO:0000256" key="7">
    <source>
        <dbReference type="ARBA" id="ARBA00023012"/>
    </source>
</evidence>
<dbReference type="GO" id="GO:0004721">
    <property type="term" value="F:phosphoprotein phosphatase activity"/>
    <property type="evidence" value="ECO:0007669"/>
    <property type="project" value="TreeGrafter"/>
</dbReference>
<evidence type="ECO:0000256" key="8">
    <source>
        <dbReference type="SAM" id="Phobius"/>
    </source>
</evidence>
<evidence type="ECO:0000256" key="3">
    <source>
        <dbReference type="ARBA" id="ARBA00012438"/>
    </source>
</evidence>
<dbReference type="InterPro" id="IPR003594">
    <property type="entry name" value="HATPase_dom"/>
</dbReference>
<keyword evidence="11" id="KW-1185">Reference proteome</keyword>
<comment type="subcellular location">
    <subcellularLocation>
        <location evidence="2">Membrane</location>
    </subcellularLocation>
</comment>
<dbReference type="PRINTS" id="PR00344">
    <property type="entry name" value="BCTRLSENSOR"/>
</dbReference>
<evidence type="ECO:0000313" key="10">
    <source>
        <dbReference type="EMBL" id="AWY97533.1"/>
    </source>
</evidence>
<keyword evidence="7" id="KW-0902">Two-component regulatory system</keyword>
<dbReference type="EC" id="2.7.13.3" evidence="3"/>
<name>A0A2Z4U939_9FIRM</name>
<dbReference type="SMART" id="SM00387">
    <property type="entry name" value="HATPase_c"/>
    <property type="match status" value="1"/>
</dbReference>
<dbReference type="CDD" id="cd00082">
    <property type="entry name" value="HisKA"/>
    <property type="match status" value="1"/>
</dbReference>
<evidence type="ECO:0000256" key="6">
    <source>
        <dbReference type="ARBA" id="ARBA00022777"/>
    </source>
</evidence>
<dbReference type="Proteomes" id="UP000250003">
    <property type="component" value="Chromosome"/>
</dbReference>
<dbReference type="Pfam" id="PF00512">
    <property type="entry name" value="HisKA"/>
    <property type="match status" value="1"/>
</dbReference>
<dbReference type="Gene3D" id="3.30.565.10">
    <property type="entry name" value="Histidine kinase-like ATPase, C-terminal domain"/>
    <property type="match status" value="1"/>
</dbReference>
<keyword evidence="8" id="KW-0812">Transmembrane</keyword>
<dbReference type="InterPro" id="IPR036890">
    <property type="entry name" value="HATPase_C_sf"/>
</dbReference>
<dbReference type="PROSITE" id="PS50109">
    <property type="entry name" value="HIS_KIN"/>
    <property type="match status" value="1"/>
</dbReference>
<dbReference type="RefSeq" id="WP_111918761.1">
    <property type="nucleotide sequence ID" value="NZ_CAUWHR010000048.1"/>
</dbReference>
<protein>
    <recommendedName>
        <fullName evidence="3">histidine kinase</fullName>
        <ecNumber evidence="3">2.7.13.3</ecNumber>
    </recommendedName>
</protein>
<dbReference type="GO" id="GO:0005886">
    <property type="term" value="C:plasma membrane"/>
    <property type="evidence" value="ECO:0007669"/>
    <property type="project" value="TreeGrafter"/>
</dbReference>
<dbReference type="GO" id="GO:0000155">
    <property type="term" value="F:phosphorelay sensor kinase activity"/>
    <property type="evidence" value="ECO:0007669"/>
    <property type="project" value="InterPro"/>
</dbReference>
<dbReference type="InterPro" id="IPR004358">
    <property type="entry name" value="Sig_transdc_His_kin-like_C"/>
</dbReference>
<dbReference type="GO" id="GO:0016036">
    <property type="term" value="P:cellular response to phosphate starvation"/>
    <property type="evidence" value="ECO:0007669"/>
    <property type="project" value="TreeGrafter"/>
</dbReference>
<dbReference type="SUPFAM" id="SSF47384">
    <property type="entry name" value="Homodimeric domain of signal transducing histidine kinase"/>
    <property type="match status" value="1"/>
</dbReference>
<evidence type="ECO:0000256" key="2">
    <source>
        <dbReference type="ARBA" id="ARBA00004370"/>
    </source>
</evidence>
<reference evidence="11" key="1">
    <citation type="submission" date="2018-06" db="EMBL/GenBank/DDBJ databases">
        <title>Description of Blautia argi sp. nov., a new anaerobic isolated from dog feces.</title>
        <authorList>
            <person name="Chang Y.-H."/>
            <person name="Paek J."/>
            <person name="Shin Y."/>
        </authorList>
    </citation>
    <scope>NUCLEOTIDE SEQUENCE [LARGE SCALE GENOMIC DNA]</scope>
    <source>
        <strain evidence="11">KCTC 15426</strain>
    </source>
</reference>
<dbReference type="EMBL" id="CP030280">
    <property type="protein sequence ID" value="AWY97533.1"/>
    <property type="molecule type" value="Genomic_DNA"/>
</dbReference>
<dbReference type="InterPro" id="IPR005467">
    <property type="entry name" value="His_kinase_dom"/>
</dbReference>
<keyword evidence="6 10" id="KW-0418">Kinase</keyword>
<sequence length="305" mass="34583">MQTAMTILCLSVAGVGLCLGVGSFLYYRRQLRLFSNILNTFEKTGELVEGENRETMESKLLSRLCRVLKRSRQKEEQTGKERQEMAELLSNLSHQLKTPLANILLNTEILKEGRLSQEEEKQFLLRNQEQAEKMQWLMKTLVKASRLEQGILVFDIFPASLVETLARSISSVYALAREKQISIETQGLKECVCCHNPKWTAEAIGNLLENAVKYSPAGSKISIETEVMELYANVKITDEGPGIPKEEYNRIFRRFYRGEQAEQQEGSGLGLYLAQVILQREKGYITVSKGRDGGACFSVFLLLKE</sequence>
<feature type="transmembrane region" description="Helical" evidence="8">
    <location>
        <begin position="7"/>
        <end position="27"/>
    </location>
</feature>
<proteinExistence type="predicted"/>
<dbReference type="InterPro" id="IPR003661">
    <property type="entry name" value="HisK_dim/P_dom"/>
</dbReference>
<comment type="catalytic activity">
    <reaction evidence="1">
        <text>ATP + protein L-histidine = ADP + protein N-phospho-L-histidine.</text>
        <dbReference type="EC" id="2.7.13.3"/>
    </reaction>
</comment>
<keyword evidence="8" id="KW-1133">Transmembrane helix</keyword>